<evidence type="ECO:0000256" key="1">
    <source>
        <dbReference type="SAM" id="SignalP"/>
    </source>
</evidence>
<comment type="caution">
    <text evidence="2">The sequence shown here is derived from an EMBL/GenBank/DDBJ whole genome shotgun (WGS) entry which is preliminary data.</text>
</comment>
<reference evidence="2" key="1">
    <citation type="submission" date="2023-06" db="EMBL/GenBank/DDBJ databases">
        <title>Genome-scale phylogeny and comparative genomics of the fungal order Sordariales.</title>
        <authorList>
            <consortium name="Lawrence Berkeley National Laboratory"/>
            <person name="Hensen N."/>
            <person name="Bonometti L."/>
            <person name="Westerberg I."/>
            <person name="Brannstrom I.O."/>
            <person name="Guillou S."/>
            <person name="Cros-Aarteil S."/>
            <person name="Calhoun S."/>
            <person name="Haridas S."/>
            <person name="Kuo A."/>
            <person name="Mondo S."/>
            <person name="Pangilinan J."/>
            <person name="Riley R."/>
            <person name="Labutti K."/>
            <person name="Andreopoulos B."/>
            <person name="Lipzen A."/>
            <person name="Chen C."/>
            <person name="Yanf M."/>
            <person name="Daum C."/>
            <person name="Ng V."/>
            <person name="Clum A."/>
            <person name="Steindorff A."/>
            <person name="Ohm R."/>
            <person name="Martin F."/>
            <person name="Silar P."/>
            <person name="Natvig D."/>
            <person name="Lalanne C."/>
            <person name="Gautier V."/>
            <person name="Ament-Velasquez S.L."/>
            <person name="Kruys A."/>
            <person name="Hutchinson M.I."/>
            <person name="Powell A.J."/>
            <person name="Barry K."/>
            <person name="Miller A.N."/>
            <person name="Grigoriev I.V."/>
            <person name="Debuchy R."/>
            <person name="Gladieux P."/>
            <person name="Thoren M.H."/>
            <person name="Johannesson H."/>
        </authorList>
    </citation>
    <scope>NUCLEOTIDE SEQUENCE</scope>
    <source>
        <strain evidence="2">PSN4</strain>
    </source>
</reference>
<name>A0AAJ0FF23_9PEZI</name>
<feature type="signal peptide" evidence="1">
    <location>
        <begin position="1"/>
        <end position="26"/>
    </location>
</feature>
<gene>
    <name evidence="2" type="ORF">QBC47DRAFT_397570</name>
</gene>
<accession>A0AAJ0FF23</accession>
<organism evidence="2 3">
    <name type="scientific">Echria macrotheca</name>
    <dbReference type="NCBI Taxonomy" id="438768"/>
    <lineage>
        <taxon>Eukaryota</taxon>
        <taxon>Fungi</taxon>
        <taxon>Dikarya</taxon>
        <taxon>Ascomycota</taxon>
        <taxon>Pezizomycotina</taxon>
        <taxon>Sordariomycetes</taxon>
        <taxon>Sordariomycetidae</taxon>
        <taxon>Sordariales</taxon>
        <taxon>Schizotheciaceae</taxon>
        <taxon>Echria</taxon>
    </lineage>
</organism>
<dbReference type="Proteomes" id="UP001239445">
    <property type="component" value="Unassembled WGS sequence"/>
</dbReference>
<proteinExistence type="predicted"/>
<evidence type="ECO:0000313" key="3">
    <source>
        <dbReference type="Proteomes" id="UP001239445"/>
    </source>
</evidence>
<keyword evidence="1" id="KW-0732">Signal</keyword>
<evidence type="ECO:0000313" key="2">
    <source>
        <dbReference type="EMBL" id="KAK1758745.1"/>
    </source>
</evidence>
<keyword evidence="3" id="KW-1185">Reference proteome</keyword>
<dbReference type="AlphaFoldDB" id="A0AAJ0FF23"/>
<dbReference type="EMBL" id="MU839828">
    <property type="protein sequence ID" value="KAK1758745.1"/>
    <property type="molecule type" value="Genomic_DNA"/>
</dbReference>
<feature type="chain" id="PRO_5042586554" evidence="1">
    <location>
        <begin position="27"/>
        <end position="144"/>
    </location>
</feature>
<protein>
    <submittedName>
        <fullName evidence="2">Uncharacterized protein</fullName>
    </submittedName>
</protein>
<sequence length="144" mass="15774">MYFPSIISTTLLSLSLFFLLPSTTHATPTPSLITTRDSYLTSITFPQLAHIASFRANLTDTDPPTEAQSRALELMQTVVAEFATDKLDEAEKACVEAFGRDVCFERITANYLRHDWGLGGGVKVDAVAVAVAAGDNWFVQVEEE</sequence>